<evidence type="ECO:0000256" key="2">
    <source>
        <dbReference type="ARBA" id="ARBA00011963"/>
    </source>
</evidence>
<dbReference type="Gene3D" id="3.40.50.300">
    <property type="entry name" value="P-loop containing nucleotide triphosphate hydrolases"/>
    <property type="match status" value="1"/>
</dbReference>
<evidence type="ECO:0000256" key="6">
    <source>
        <dbReference type="ARBA" id="ARBA00048178"/>
    </source>
</evidence>
<feature type="region of interest" description="Disordered" evidence="7">
    <location>
        <begin position="312"/>
        <end position="338"/>
    </location>
</feature>
<proteinExistence type="inferred from homology"/>
<feature type="domain" description="Zeta toxin" evidence="8">
    <location>
        <begin position="148"/>
        <end position="250"/>
    </location>
</feature>
<dbReference type="EC" id="2.7.1.176" evidence="2"/>
<evidence type="ECO:0000256" key="5">
    <source>
        <dbReference type="ARBA" id="ARBA00032897"/>
    </source>
</evidence>
<dbReference type="Pfam" id="PF06414">
    <property type="entry name" value="Zeta_toxin"/>
    <property type="match status" value="1"/>
</dbReference>
<dbReference type="GO" id="GO:0005524">
    <property type="term" value="F:ATP binding"/>
    <property type="evidence" value="ECO:0007669"/>
    <property type="project" value="UniProtKB-KW"/>
</dbReference>
<protein>
    <recommendedName>
        <fullName evidence="5">UDP-N-acetylglucosamine kinase</fullName>
        <ecNumber evidence="2">2.7.1.176</ecNumber>
    </recommendedName>
    <alternativeName>
        <fullName evidence="5">UDP-N-acetylglucosamine kinase</fullName>
    </alternativeName>
</protein>
<comment type="caution">
    <text evidence="9">The sequence shown here is derived from an EMBL/GenBank/DDBJ whole genome shotgun (WGS) entry which is preliminary data.</text>
</comment>
<evidence type="ECO:0000256" key="3">
    <source>
        <dbReference type="ARBA" id="ARBA00022741"/>
    </source>
</evidence>
<dbReference type="EMBL" id="JACSPN010000039">
    <property type="protein sequence ID" value="MBE7702265.1"/>
    <property type="molecule type" value="Genomic_DNA"/>
</dbReference>
<dbReference type="InterPro" id="IPR010488">
    <property type="entry name" value="Zeta_toxin_domain"/>
</dbReference>
<organism evidence="9 10">
    <name type="scientific">Oerskovia douganii</name>
    <dbReference type="NCBI Taxonomy" id="2762210"/>
    <lineage>
        <taxon>Bacteria</taxon>
        <taxon>Bacillati</taxon>
        <taxon>Actinomycetota</taxon>
        <taxon>Actinomycetes</taxon>
        <taxon>Micrococcales</taxon>
        <taxon>Cellulomonadaceae</taxon>
        <taxon>Oerskovia</taxon>
    </lineage>
</organism>
<feature type="region of interest" description="Disordered" evidence="7">
    <location>
        <begin position="1"/>
        <end position="43"/>
    </location>
</feature>
<feature type="compositionally biased region" description="Basic and acidic residues" evidence="7">
    <location>
        <begin position="1"/>
        <end position="30"/>
    </location>
</feature>
<evidence type="ECO:0000256" key="1">
    <source>
        <dbReference type="ARBA" id="ARBA00009104"/>
    </source>
</evidence>
<sequence length="338" mass="37243">MTENHDPHAAHRETVREFSRPGGPLDKDGPHSTLNNPAWFIDGKVEQPTARRRALWRRLREEARAETPGARQEGKAIVLAGPPGAGKGFVQGNVLGLDKDAWLVVDADRFKEKLLREALADGSYETFLKPEGVREREEVGEPFFPLELAALVHEESSHLARVLREEALREGTNVVIDSVLSKPAAAVELGEKLAAAGYEVEVVDVEVPYELSQARIAQRWRQSYEGAVVTGEGLGGRWVPSVYARDVFNGPGGRSRSQESAAALAASCPAVVRYRRFWTEAEHTPMRVETDRGRFQRGGDLVDHSLISARTRSATSFGTSTRPTPHRGVAQGLQTERE</sequence>
<reference evidence="9 10" key="1">
    <citation type="submission" date="2020-08" db="EMBL/GenBank/DDBJ databases">
        <title>A Genomic Blueprint of the Chicken Gut Microbiome.</title>
        <authorList>
            <person name="Gilroy R."/>
            <person name="Ravi A."/>
            <person name="Getino M."/>
            <person name="Pursley I."/>
            <person name="Horton D.L."/>
            <person name="Alikhan N.-F."/>
            <person name="Baker D."/>
            <person name="Gharbi K."/>
            <person name="Hall N."/>
            <person name="Watson M."/>
            <person name="Adriaenssens E.M."/>
            <person name="Foster-Nyarko E."/>
            <person name="Jarju S."/>
            <person name="Secka A."/>
            <person name="Antonio M."/>
            <person name="Oren A."/>
            <person name="Chaudhuri R."/>
            <person name="La Ragione R.M."/>
            <person name="Hildebrand F."/>
            <person name="Pallen M.J."/>
        </authorList>
    </citation>
    <scope>NUCLEOTIDE SEQUENCE [LARGE SCALE GENOMIC DNA]</scope>
    <source>
        <strain evidence="9 10">Sa1BUA8</strain>
    </source>
</reference>
<gene>
    <name evidence="9" type="ORF">H9623_18395</name>
</gene>
<accession>A0A9D5Z0J3</accession>
<dbReference type="RefSeq" id="WP_193721459.1">
    <property type="nucleotide sequence ID" value="NZ_JACSPN010000039.1"/>
</dbReference>
<name>A0A9D5Z0J3_9CELL</name>
<comment type="similarity">
    <text evidence="1">Belongs to the zeta toxin family.</text>
</comment>
<keyword evidence="3" id="KW-0547">Nucleotide-binding</keyword>
<evidence type="ECO:0000313" key="10">
    <source>
        <dbReference type="Proteomes" id="UP000822993"/>
    </source>
</evidence>
<comment type="catalytic activity">
    <reaction evidence="6">
        <text>UDP-N-acetyl-alpha-D-glucosamine + ATP = UDP-N-acetyl-alpha-D-glucosamine 3'-phosphate + ADP + H(+)</text>
        <dbReference type="Rhea" id="RHEA:32671"/>
        <dbReference type="ChEBI" id="CHEBI:15378"/>
        <dbReference type="ChEBI" id="CHEBI:30616"/>
        <dbReference type="ChEBI" id="CHEBI:57705"/>
        <dbReference type="ChEBI" id="CHEBI:64353"/>
        <dbReference type="ChEBI" id="CHEBI:456216"/>
        <dbReference type="EC" id="2.7.1.176"/>
    </reaction>
</comment>
<evidence type="ECO:0000256" key="7">
    <source>
        <dbReference type="SAM" id="MobiDB-lite"/>
    </source>
</evidence>
<dbReference type="SUPFAM" id="SSF52540">
    <property type="entry name" value="P-loop containing nucleoside triphosphate hydrolases"/>
    <property type="match status" value="1"/>
</dbReference>
<evidence type="ECO:0000256" key="4">
    <source>
        <dbReference type="ARBA" id="ARBA00022840"/>
    </source>
</evidence>
<feature type="compositionally biased region" description="Polar residues" evidence="7">
    <location>
        <begin position="312"/>
        <end position="323"/>
    </location>
</feature>
<keyword evidence="10" id="KW-1185">Reference proteome</keyword>
<evidence type="ECO:0000259" key="8">
    <source>
        <dbReference type="Pfam" id="PF06414"/>
    </source>
</evidence>
<dbReference type="GO" id="GO:0016301">
    <property type="term" value="F:kinase activity"/>
    <property type="evidence" value="ECO:0007669"/>
    <property type="project" value="InterPro"/>
</dbReference>
<keyword evidence="4" id="KW-0067">ATP-binding</keyword>
<dbReference type="InterPro" id="IPR027417">
    <property type="entry name" value="P-loop_NTPase"/>
</dbReference>
<dbReference type="Proteomes" id="UP000822993">
    <property type="component" value="Unassembled WGS sequence"/>
</dbReference>
<evidence type="ECO:0000313" key="9">
    <source>
        <dbReference type="EMBL" id="MBE7702265.1"/>
    </source>
</evidence>
<dbReference type="AlphaFoldDB" id="A0A9D5Z0J3"/>